<organism evidence="4 5">
    <name type="scientific">Mesorhizobium muleiense</name>
    <dbReference type="NCBI Taxonomy" id="1004279"/>
    <lineage>
        <taxon>Bacteria</taxon>
        <taxon>Pseudomonadati</taxon>
        <taxon>Pseudomonadota</taxon>
        <taxon>Alphaproteobacteria</taxon>
        <taxon>Hyphomicrobiales</taxon>
        <taxon>Phyllobacteriaceae</taxon>
        <taxon>Mesorhizobium</taxon>
    </lineage>
</organism>
<protein>
    <submittedName>
        <fullName evidence="4">Transposase</fullName>
    </submittedName>
</protein>
<feature type="region of interest" description="Disordered" evidence="1">
    <location>
        <begin position="392"/>
        <end position="411"/>
    </location>
</feature>
<evidence type="ECO:0000259" key="2">
    <source>
        <dbReference type="Pfam" id="PF01548"/>
    </source>
</evidence>
<feature type="domain" description="Transposase IS116/IS110/IS902 C-terminal" evidence="3">
    <location>
        <begin position="182"/>
        <end position="235"/>
    </location>
</feature>
<dbReference type="GO" id="GO:0004803">
    <property type="term" value="F:transposase activity"/>
    <property type="evidence" value="ECO:0007669"/>
    <property type="project" value="InterPro"/>
</dbReference>
<evidence type="ECO:0000313" key="4">
    <source>
        <dbReference type="EMBL" id="SDK65651.1"/>
    </source>
</evidence>
<accession>A0A1G9DP55</accession>
<sequence length="430" mass="48583">MRRVIQRIANRFDRVHFCYEAGPTGYGLYRLIRSLGHECTVVAPSLIPRKPSDRVKTNRRDALGLARLLRAGELTAVWVPDEGHEAMRDLVRARAAAVETLRVHRQHVSAFMLKHGRIFPRKKGWTMRYLCWLQAQQFDHPAHQIALQEMVEAVRISKERAERLERVIEEFVPAWSLAPIVRALQTLRGVDLIVAVTFATEVGDVSRFESPRQLMGYLGLVPGERSTGETKTRHTKAFLKAQPNKSDRIDARGIAQMMRVNLFRPVHVKTMTSQKRRALLTARKLLQEKAIAIDNDIRGLLRNFGLKVGMVGAVKFEQRIRELVDGMPDLAEIIEPLLDARSKLRRNPAALHRKLLVIVRNDQVCRRLMSIPGVGPVVALAYTATIDIPASKTPRKTLPSPHSEIRPMRRDVALIGNEGAAGRDRASGVR</sequence>
<evidence type="ECO:0000259" key="3">
    <source>
        <dbReference type="Pfam" id="PF02371"/>
    </source>
</evidence>
<dbReference type="EMBL" id="FNEE01000018">
    <property type="protein sequence ID" value="SDK65651.1"/>
    <property type="molecule type" value="Genomic_DNA"/>
</dbReference>
<dbReference type="Proteomes" id="UP000198894">
    <property type="component" value="Unassembled WGS sequence"/>
</dbReference>
<reference evidence="5" key="1">
    <citation type="submission" date="2016-10" db="EMBL/GenBank/DDBJ databases">
        <authorList>
            <person name="Varghese N."/>
            <person name="Submissions S."/>
        </authorList>
    </citation>
    <scope>NUCLEOTIDE SEQUENCE [LARGE SCALE GENOMIC DNA]</scope>
    <source>
        <strain evidence="5">CGMCC 1.11022</strain>
    </source>
</reference>
<dbReference type="PANTHER" id="PTHR33055">
    <property type="entry name" value="TRANSPOSASE FOR INSERTION SEQUENCE ELEMENT IS1111A"/>
    <property type="match status" value="1"/>
</dbReference>
<dbReference type="GO" id="GO:0006313">
    <property type="term" value="P:DNA transposition"/>
    <property type="evidence" value="ECO:0007669"/>
    <property type="project" value="InterPro"/>
</dbReference>
<dbReference type="AlphaFoldDB" id="A0A1G9DP55"/>
<evidence type="ECO:0000256" key="1">
    <source>
        <dbReference type="SAM" id="MobiDB-lite"/>
    </source>
</evidence>
<name>A0A1G9DP55_9HYPH</name>
<dbReference type="NCBIfam" id="NF033542">
    <property type="entry name" value="transpos_IS110"/>
    <property type="match status" value="1"/>
</dbReference>
<evidence type="ECO:0000313" key="5">
    <source>
        <dbReference type="Proteomes" id="UP000198894"/>
    </source>
</evidence>
<dbReference type="GO" id="GO:0003677">
    <property type="term" value="F:DNA binding"/>
    <property type="evidence" value="ECO:0007669"/>
    <property type="project" value="InterPro"/>
</dbReference>
<proteinExistence type="predicted"/>
<dbReference type="Pfam" id="PF01548">
    <property type="entry name" value="DEDD_Tnp_IS110"/>
    <property type="match status" value="1"/>
</dbReference>
<dbReference type="InterPro" id="IPR002525">
    <property type="entry name" value="Transp_IS110-like_N"/>
</dbReference>
<feature type="domain" description="Transposase IS110-like N-terminal" evidence="2">
    <location>
        <begin position="2"/>
        <end position="110"/>
    </location>
</feature>
<keyword evidence="5" id="KW-1185">Reference proteome</keyword>
<dbReference type="InterPro" id="IPR003346">
    <property type="entry name" value="Transposase_20"/>
</dbReference>
<dbReference type="Pfam" id="PF02371">
    <property type="entry name" value="Transposase_20"/>
    <property type="match status" value="1"/>
</dbReference>
<dbReference type="PANTHER" id="PTHR33055:SF3">
    <property type="entry name" value="PUTATIVE TRANSPOSASE FOR IS117-RELATED"/>
    <property type="match status" value="1"/>
</dbReference>
<gene>
    <name evidence="4" type="ORF">SAMN05428953_11882</name>
</gene>
<dbReference type="InterPro" id="IPR047650">
    <property type="entry name" value="Transpos_IS110"/>
</dbReference>